<feature type="compositionally biased region" description="Low complexity" evidence="1">
    <location>
        <begin position="1"/>
        <end position="14"/>
    </location>
</feature>
<dbReference type="Pfam" id="PF07727">
    <property type="entry name" value="RVT_2"/>
    <property type="match status" value="1"/>
</dbReference>
<gene>
    <name evidence="3" type="ORF">Tci_030856</name>
</gene>
<dbReference type="EMBL" id="BKCJ010004075">
    <property type="protein sequence ID" value="GEU58878.1"/>
    <property type="molecule type" value="Genomic_DNA"/>
</dbReference>
<feature type="region of interest" description="Disordered" evidence="1">
    <location>
        <begin position="101"/>
        <end position="121"/>
    </location>
</feature>
<reference evidence="3" key="1">
    <citation type="journal article" date="2019" name="Sci. Rep.">
        <title>Draft genome of Tanacetum cinerariifolium, the natural source of mosquito coil.</title>
        <authorList>
            <person name="Yamashiro T."/>
            <person name="Shiraishi A."/>
            <person name="Satake H."/>
            <person name="Nakayama K."/>
        </authorList>
    </citation>
    <scope>NUCLEOTIDE SEQUENCE</scope>
</reference>
<evidence type="ECO:0000256" key="1">
    <source>
        <dbReference type="SAM" id="MobiDB-lite"/>
    </source>
</evidence>
<feature type="region of interest" description="Disordered" evidence="1">
    <location>
        <begin position="1"/>
        <end position="23"/>
    </location>
</feature>
<dbReference type="InterPro" id="IPR013103">
    <property type="entry name" value="RVT_2"/>
</dbReference>
<accession>A0A6L2LAT8</accession>
<proteinExistence type="predicted"/>
<name>A0A6L2LAT8_TANCI</name>
<dbReference type="AlphaFoldDB" id="A0A6L2LAT8"/>
<evidence type="ECO:0000259" key="2">
    <source>
        <dbReference type="Pfam" id="PF07727"/>
    </source>
</evidence>
<sequence>MAYTTSSSSSSLSLDFEDNRSDKGYHVVPPPLIGNYISPKRDLRLIDEHFKRKNNFGPPIIEDWHSDDDSEDELSPTVKVKIIKPSVEKIESVKTAREIVKTEESPKQHKHHPRGNQKNWNNLMSHRLGKYYATSSQEVLDNSAANTHDNEHTSSSSLIVVEEDKAPQIVSSSAEQVATKPNSLVLNENADEFVQENVVDFDGNMFYNAPPTPLFKEAESSSTYQDPSNMREFHQKHRSSDRFTKNHPIKQAIGDLSKPVMIRNQLQTDAKVCMYALTVSTIEPKNIKEAVLDASWIESMQDQLNQCKHLDVWKLFKCPFGKNMIAVKWIWKNKTDAENTVIQNKSRLVAKGYRQEEGIDFKESFAPV</sequence>
<organism evidence="3">
    <name type="scientific">Tanacetum cinerariifolium</name>
    <name type="common">Dalmatian daisy</name>
    <name type="synonym">Chrysanthemum cinerariifolium</name>
    <dbReference type="NCBI Taxonomy" id="118510"/>
    <lineage>
        <taxon>Eukaryota</taxon>
        <taxon>Viridiplantae</taxon>
        <taxon>Streptophyta</taxon>
        <taxon>Embryophyta</taxon>
        <taxon>Tracheophyta</taxon>
        <taxon>Spermatophyta</taxon>
        <taxon>Magnoliopsida</taxon>
        <taxon>eudicotyledons</taxon>
        <taxon>Gunneridae</taxon>
        <taxon>Pentapetalae</taxon>
        <taxon>asterids</taxon>
        <taxon>campanulids</taxon>
        <taxon>Asterales</taxon>
        <taxon>Asteraceae</taxon>
        <taxon>Asteroideae</taxon>
        <taxon>Anthemideae</taxon>
        <taxon>Anthemidinae</taxon>
        <taxon>Tanacetum</taxon>
    </lineage>
</organism>
<feature type="domain" description="Reverse transcriptase Ty1/copia-type" evidence="2">
    <location>
        <begin position="311"/>
        <end position="368"/>
    </location>
</feature>
<protein>
    <submittedName>
        <fullName evidence="3">Gag-Pol polyprotein</fullName>
    </submittedName>
</protein>
<evidence type="ECO:0000313" key="3">
    <source>
        <dbReference type="EMBL" id="GEU58878.1"/>
    </source>
</evidence>
<comment type="caution">
    <text evidence="3">The sequence shown here is derived from an EMBL/GenBank/DDBJ whole genome shotgun (WGS) entry which is preliminary data.</text>
</comment>